<evidence type="ECO:0000259" key="1">
    <source>
        <dbReference type="Pfam" id="PF13521"/>
    </source>
</evidence>
<reference evidence="3" key="1">
    <citation type="submission" date="2024-02" db="UniProtKB">
        <authorList>
            <consortium name="WormBaseParasite"/>
        </authorList>
    </citation>
    <scope>IDENTIFICATION</scope>
</reference>
<dbReference type="InterPro" id="IPR027417">
    <property type="entry name" value="P-loop_NTPase"/>
</dbReference>
<sequence length="407" mass="46981">MTHSGETEPNEKVNDVEKRPALSPTLRKDQCKVYRLVLTGGPCGGKTTGMVRVASFFEELGWKVFTVPECATILLGGGVKFSELNETQAYQFQKDVLLTLLRIEEVFFTQASLITNKNVLVICDRGAMDPSAYIDKLGWLKMLDELGLDETYLRDNRYDQIIHMVTAADGAESFYSLANNNTRKEGIEDAKKVDWQTRLAWIGHPSLFLIDNSECASFEDKIRKLLQVVCDRAGVYTYERLAKNSRKRKWLLAGIDETQFPKYEEFQMKHDYLLPDDGNQLRIRSRGQRDKMTYSLTSRNIMEGEAVETRMKLTKREYESYLNMKDRSRTTIHKVRRCFAWGNHFYSLDRFVLPLPPNCPKEGLLMLETYTTFPKGSADPILPPFLQVVREVTKEKEYSMHELSKNK</sequence>
<dbReference type="SUPFAM" id="SSF52540">
    <property type="entry name" value="P-loop containing nucleoside triphosphate hydrolases"/>
    <property type="match status" value="1"/>
</dbReference>
<dbReference type="SUPFAM" id="SSF55154">
    <property type="entry name" value="CYTH-like phosphatases"/>
    <property type="match status" value="1"/>
</dbReference>
<keyword evidence="2" id="KW-1185">Reference proteome</keyword>
<evidence type="ECO:0000313" key="3">
    <source>
        <dbReference type="WBParaSite" id="MBELARI_LOCUS14518"/>
    </source>
</evidence>
<dbReference type="Pfam" id="PF13521">
    <property type="entry name" value="AAA_28"/>
    <property type="match status" value="1"/>
</dbReference>
<name>A0AAF3EKH0_9BILA</name>
<dbReference type="GO" id="GO:0045494">
    <property type="term" value="P:photoreceptor cell maintenance"/>
    <property type="evidence" value="ECO:0007669"/>
    <property type="project" value="TreeGrafter"/>
</dbReference>
<dbReference type="InterPro" id="IPR033469">
    <property type="entry name" value="CYTH-like_dom_sf"/>
</dbReference>
<dbReference type="AlphaFoldDB" id="A0AAF3EKH0"/>
<dbReference type="GO" id="GO:0070300">
    <property type="term" value="F:phosphatidic acid binding"/>
    <property type="evidence" value="ECO:0007669"/>
    <property type="project" value="TreeGrafter"/>
</dbReference>
<dbReference type="Gene3D" id="3.40.50.300">
    <property type="entry name" value="P-loop containing nucleotide triphosphate hydrolases"/>
    <property type="match status" value="1"/>
</dbReference>
<dbReference type="Proteomes" id="UP000887575">
    <property type="component" value="Unassembled WGS sequence"/>
</dbReference>
<protein>
    <recommendedName>
        <fullName evidence="1">NadR/Ttd14 AAA domain-containing protein</fullName>
    </recommendedName>
</protein>
<dbReference type="InterPro" id="IPR053227">
    <property type="entry name" value="TRPL-trafficking_regulator"/>
</dbReference>
<accession>A0AAF3EKH0</accession>
<dbReference type="PANTHER" id="PTHR34932">
    <property type="entry name" value="TRPL TRANSLOCATION DEFECT PROTEIN 14"/>
    <property type="match status" value="1"/>
</dbReference>
<organism evidence="2 3">
    <name type="scientific">Mesorhabditis belari</name>
    <dbReference type="NCBI Taxonomy" id="2138241"/>
    <lineage>
        <taxon>Eukaryota</taxon>
        <taxon>Metazoa</taxon>
        <taxon>Ecdysozoa</taxon>
        <taxon>Nematoda</taxon>
        <taxon>Chromadorea</taxon>
        <taxon>Rhabditida</taxon>
        <taxon>Rhabditina</taxon>
        <taxon>Rhabditomorpha</taxon>
        <taxon>Rhabditoidea</taxon>
        <taxon>Rhabditidae</taxon>
        <taxon>Mesorhabditinae</taxon>
        <taxon>Mesorhabditis</taxon>
    </lineage>
</organism>
<dbReference type="GO" id="GO:0005525">
    <property type="term" value="F:GTP binding"/>
    <property type="evidence" value="ECO:0007669"/>
    <property type="project" value="TreeGrafter"/>
</dbReference>
<dbReference type="PANTHER" id="PTHR34932:SF1">
    <property type="entry name" value="TRPL TRANSLOCATION DEFECT PROTEIN 14"/>
    <property type="match status" value="1"/>
</dbReference>
<dbReference type="WBParaSite" id="MBELARI_LOCUS14518">
    <property type="protein sequence ID" value="MBELARI_LOCUS14518"/>
    <property type="gene ID" value="MBELARI_LOCUS14518"/>
</dbReference>
<dbReference type="GO" id="GO:0035091">
    <property type="term" value="F:phosphatidylinositol binding"/>
    <property type="evidence" value="ECO:0007669"/>
    <property type="project" value="TreeGrafter"/>
</dbReference>
<dbReference type="Gene3D" id="2.40.320.10">
    <property type="entry name" value="Hypothetical Protein Pfu-838710-001"/>
    <property type="match status" value="1"/>
</dbReference>
<feature type="domain" description="NadR/Ttd14 AAA" evidence="1">
    <location>
        <begin position="35"/>
        <end position="213"/>
    </location>
</feature>
<proteinExistence type="predicted"/>
<evidence type="ECO:0000313" key="2">
    <source>
        <dbReference type="Proteomes" id="UP000887575"/>
    </source>
</evidence>
<dbReference type="InterPro" id="IPR038727">
    <property type="entry name" value="NadR/Ttd14_AAA_dom"/>
</dbReference>